<evidence type="ECO:0000256" key="5">
    <source>
        <dbReference type="ARBA" id="ARBA00022741"/>
    </source>
</evidence>
<dbReference type="Proteomes" id="UP000540568">
    <property type="component" value="Unassembled WGS sequence"/>
</dbReference>
<keyword evidence="5" id="KW-0547">Nucleotide-binding</keyword>
<protein>
    <submittedName>
        <fullName evidence="10">Oligopeptide/dipeptide ABC transporter ATP-binding protein</fullName>
    </submittedName>
</protein>
<accession>A0A7W3J8Z8</accession>
<proteinExistence type="inferred from homology"/>
<dbReference type="PANTHER" id="PTHR43297">
    <property type="entry name" value="OLIGOPEPTIDE TRANSPORT ATP-BINDING PROTEIN APPD"/>
    <property type="match status" value="1"/>
</dbReference>
<dbReference type="GO" id="GO:0015833">
    <property type="term" value="P:peptide transport"/>
    <property type="evidence" value="ECO:0007669"/>
    <property type="project" value="InterPro"/>
</dbReference>
<dbReference type="PANTHER" id="PTHR43297:SF2">
    <property type="entry name" value="DIPEPTIDE TRANSPORT ATP-BINDING PROTEIN DPPD"/>
    <property type="match status" value="1"/>
</dbReference>
<evidence type="ECO:0000256" key="3">
    <source>
        <dbReference type="ARBA" id="ARBA00022448"/>
    </source>
</evidence>
<evidence type="ECO:0000259" key="9">
    <source>
        <dbReference type="PROSITE" id="PS50893"/>
    </source>
</evidence>
<dbReference type="InterPro" id="IPR027417">
    <property type="entry name" value="P-loop_NTPase"/>
</dbReference>
<dbReference type="NCBIfam" id="TIGR01727">
    <property type="entry name" value="oligo_HPY"/>
    <property type="match status" value="1"/>
</dbReference>
<feature type="region of interest" description="Disordered" evidence="8">
    <location>
        <begin position="306"/>
        <end position="330"/>
    </location>
</feature>
<comment type="subcellular location">
    <subcellularLocation>
        <location evidence="1">Cell membrane</location>
        <topology evidence="1">Peripheral membrane protein</topology>
    </subcellularLocation>
</comment>
<dbReference type="SMART" id="SM00382">
    <property type="entry name" value="AAA"/>
    <property type="match status" value="1"/>
</dbReference>
<dbReference type="CDD" id="cd03257">
    <property type="entry name" value="ABC_NikE_OppD_transporters"/>
    <property type="match status" value="1"/>
</dbReference>
<dbReference type="PROSITE" id="PS50893">
    <property type="entry name" value="ABC_TRANSPORTER_2"/>
    <property type="match status" value="1"/>
</dbReference>
<dbReference type="InterPro" id="IPR013563">
    <property type="entry name" value="Oligopep_ABC_C"/>
</dbReference>
<evidence type="ECO:0000256" key="4">
    <source>
        <dbReference type="ARBA" id="ARBA00022475"/>
    </source>
</evidence>
<evidence type="ECO:0000256" key="8">
    <source>
        <dbReference type="SAM" id="MobiDB-lite"/>
    </source>
</evidence>
<keyword evidence="11" id="KW-1185">Reference proteome</keyword>
<dbReference type="Gene3D" id="3.40.50.300">
    <property type="entry name" value="P-loop containing nucleotide triphosphate hydrolases"/>
    <property type="match status" value="1"/>
</dbReference>
<dbReference type="EMBL" id="JACGWV010000001">
    <property type="protein sequence ID" value="MBA8808487.1"/>
    <property type="molecule type" value="Genomic_DNA"/>
</dbReference>
<comment type="similarity">
    <text evidence="2">Belongs to the ABC transporter superfamily.</text>
</comment>
<evidence type="ECO:0000256" key="2">
    <source>
        <dbReference type="ARBA" id="ARBA00005417"/>
    </source>
</evidence>
<dbReference type="Pfam" id="PF00005">
    <property type="entry name" value="ABC_tran"/>
    <property type="match status" value="1"/>
</dbReference>
<dbReference type="GO" id="GO:0016887">
    <property type="term" value="F:ATP hydrolysis activity"/>
    <property type="evidence" value="ECO:0007669"/>
    <property type="project" value="InterPro"/>
</dbReference>
<gene>
    <name evidence="10" type="ORF">FHX71_002429</name>
</gene>
<dbReference type="RefSeq" id="WP_220489664.1">
    <property type="nucleotide sequence ID" value="NZ_BAAATF010000003.1"/>
</dbReference>
<reference evidence="10 11" key="1">
    <citation type="submission" date="2020-07" db="EMBL/GenBank/DDBJ databases">
        <title>Sequencing the genomes of 1000 actinobacteria strains.</title>
        <authorList>
            <person name="Klenk H.-P."/>
        </authorList>
    </citation>
    <scope>NUCLEOTIDE SEQUENCE [LARGE SCALE GENOMIC DNA]</scope>
    <source>
        <strain evidence="10 11">DSM 44121</strain>
    </source>
</reference>
<dbReference type="InterPro" id="IPR050388">
    <property type="entry name" value="ABC_Ni/Peptide_Import"/>
</dbReference>
<name>A0A7W3J8Z8_9MICO</name>
<dbReference type="InterPro" id="IPR003439">
    <property type="entry name" value="ABC_transporter-like_ATP-bd"/>
</dbReference>
<feature type="domain" description="ABC transporter" evidence="9">
    <location>
        <begin position="7"/>
        <end position="259"/>
    </location>
</feature>
<comment type="caution">
    <text evidence="10">The sequence shown here is derived from an EMBL/GenBank/DDBJ whole genome shotgun (WGS) entry which is preliminary data.</text>
</comment>
<evidence type="ECO:0000256" key="1">
    <source>
        <dbReference type="ARBA" id="ARBA00004202"/>
    </source>
</evidence>
<keyword evidence="7" id="KW-0472">Membrane</keyword>
<dbReference type="GO" id="GO:0005524">
    <property type="term" value="F:ATP binding"/>
    <property type="evidence" value="ECO:0007669"/>
    <property type="project" value="UniProtKB-KW"/>
</dbReference>
<keyword evidence="6 10" id="KW-0067">ATP-binding</keyword>
<evidence type="ECO:0000313" key="11">
    <source>
        <dbReference type="Proteomes" id="UP000540568"/>
    </source>
</evidence>
<dbReference type="SUPFAM" id="SSF52540">
    <property type="entry name" value="P-loop containing nucleoside triphosphate hydrolases"/>
    <property type="match status" value="1"/>
</dbReference>
<dbReference type="AlphaFoldDB" id="A0A7W3J8Z8"/>
<evidence type="ECO:0000256" key="7">
    <source>
        <dbReference type="ARBA" id="ARBA00023136"/>
    </source>
</evidence>
<dbReference type="FunFam" id="3.40.50.300:FF:000016">
    <property type="entry name" value="Oligopeptide ABC transporter ATP-binding component"/>
    <property type="match status" value="1"/>
</dbReference>
<keyword evidence="3" id="KW-0813">Transport</keyword>
<keyword evidence="4" id="KW-1003">Cell membrane</keyword>
<dbReference type="Pfam" id="PF08352">
    <property type="entry name" value="oligo_HPY"/>
    <property type="match status" value="1"/>
</dbReference>
<evidence type="ECO:0000313" key="10">
    <source>
        <dbReference type="EMBL" id="MBA8808487.1"/>
    </source>
</evidence>
<dbReference type="GO" id="GO:0005886">
    <property type="term" value="C:plasma membrane"/>
    <property type="evidence" value="ECO:0007669"/>
    <property type="project" value="UniProtKB-SubCell"/>
</dbReference>
<dbReference type="InterPro" id="IPR003593">
    <property type="entry name" value="AAA+_ATPase"/>
</dbReference>
<organism evidence="10 11">
    <name type="scientific">Promicromonospora sukumoe</name>
    <dbReference type="NCBI Taxonomy" id="88382"/>
    <lineage>
        <taxon>Bacteria</taxon>
        <taxon>Bacillati</taxon>
        <taxon>Actinomycetota</taxon>
        <taxon>Actinomycetes</taxon>
        <taxon>Micrococcales</taxon>
        <taxon>Promicromonosporaceae</taxon>
        <taxon>Promicromonospora</taxon>
    </lineage>
</organism>
<sequence>MTTPVLLRVHDLSVGYRDADGAEVRLVDGVGFTVHEGRVLCLVGESGSGKSLTMAAVLGLLPEGLEVFSGSVRFRGRDLLTLPERELRALRGNELAMVFQDPMTALNPVKRVGAQIARAVRAHHPRTPRAEVLARVEELLTEVGVADPAERARGYPHQWSGGMRQRAVIAMAMANRPTLLVADEPTTALDVTIQAQIMDVLADARATSGAAMVLITHDLGLVAQVADEICIMYAGRIVERGSVWTVFDEARHPYTAGLLGSLLSAERAGSRAYAIPGSPPAPTRRPPGCAFATRCELPARSELCGTERPELRPTADSGASDPTHEAACHHADRTREFARAVTA</sequence>
<evidence type="ECO:0000256" key="6">
    <source>
        <dbReference type="ARBA" id="ARBA00022840"/>
    </source>
</evidence>